<feature type="transmembrane region" description="Helical" evidence="7">
    <location>
        <begin position="119"/>
        <end position="140"/>
    </location>
</feature>
<evidence type="ECO:0000256" key="7">
    <source>
        <dbReference type="RuleBase" id="RU365066"/>
    </source>
</evidence>
<protein>
    <recommendedName>
        <fullName evidence="7">Post-GPI attachment to proteins factor 3</fullName>
    </recommendedName>
</protein>
<feature type="transmembrane region" description="Helical" evidence="7">
    <location>
        <begin position="152"/>
        <end position="171"/>
    </location>
</feature>
<reference evidence="8" key="2">
    <citation type="submission" date="2023-05" db="EMBL/GenBank/DDBJ databases">
        <authorList>
            <consortium name="Lawrence Berkeley National Laboratory"/>
            <person name="Steindorff A."/>
            <person name="Hensen N."/>
            <person name="Bonometti L."/>
            <person name="Westerberg I."/>
            <person name="Brannstrom I.O."/>
            <person name="Guillou S."/>
            <person name="Cros-Aarteil S."/>
            <person name="Calhoun S."/>
            <person name="Haridas S."/>
            <person name="Kuo A."/>
            <person name="Mondo S."/>
            <person name="Pangilinan J."/>
            <person name="Riley R."/>
            <person name="Labutti K."/>
            <person name="Andreopoulos B."/>
            <person name="Lipzen A."/>
            <person name="Chen C."/>
            <person name="Yanf M."/>
            <person name="Daum C."/>
            <person name="Ng V."/>
            <person name="Clum A."/>
            <person name="Ohm R."/>
            <person name="Martin F."/>
            <person name="Silar P."/>
            <person name="Natvig D."/>
            <person name="Lalanne C."/>
            <person name="Gautier V."/>
            <person name="Ament-Velasquez S.L."/>
            <person name="Kruys A."/>
            <person name="Hutchinson M.I."/>
            <person name="Powell A.J."/>
            <person name="Barry K."/>
            <person name="Miller A.N."/>
            <person name="Grigoriev I.V."/>
            <person name="Debuchy R."/>
            <person name="Gladieux P."/>
            <person name="Thoren M.H."/>
            <person name="Johannesson H."/>
        </authorList>
    </citation>
    <scope>NUCLEOTIDE SEQUENCE</scope>
    <source>
        <strain evidence="8">CBS 538.74</strain>
    </source>
</reference>
<evidence type="ECO:0000256" key="3">
    <source>
        <dbReference type="ARBA" id="ARBA00022692"/>
    </source>
</evidence>
<evidence type="ECO:0000313" key="9">
    <source>
        <dbReference type="Proteomes" id="UP001302745"/>
    </source>
</evidence>
<dbReference type="EMBL" id="MU857005">
    <property type="protein sequence ID" value="KAK4151674.1"/>
    <property type="molecule type" value="Genomic_DNA"/>
</dbReference>
<organism evidence="8 9">
    <name type="scientific">Chaetomidium leptoderma</name>
    <dbReference type="NCBI Taxonomy" id="669021"/>
    <lineage>
        <taxon>Eukaryota</taxon>
        <taxon>Fungi</taxon>
        <taxon>Dikarya</taxon>
        <taxon>Ascomycota</taxon>
        <taxon>Pezizomycotina</taxon>
        <taxon>Sordariomycetes</taxon>
        <taxon>Sordariomycetidae</taxon>
        <taxon>Sordariales</taxon>
        <taxon>Chaetomiaceae</taxon>
        <taxon>Chaetomidium</taxon>
    </lineage>
</organism>
<dbReference type="GO" id="GO:0006506">
    <property type="term" value="P:GPI anchor biosynthetic process"/>
    <property type="evidence" value="ECO:0007669"/>
    <property type="project" value="UniProtKB-KW"/>
</dbReference>
<evidence type="ECO:0000256" key="5">
    <source>
        <dbReference type="ARBA" id="ARBA00022989"/>
    </source>
</evidence>
<accession>A0AAN6ZVJ1</accession>
<evidence type="ECO:0000256" key="1">
    <source>
        <dbReference type="ARBA" id="ARBA00004127"/>
    </source>
</evidence>
<keyword evidence="5 7" id="KW-1133">Transmembrane helix</keyword>
<keyword evidence="2 7" id="KW-0337">GPI-anchor biosynthesis</keyword>
<keyword evidence="7" id="KW-0256">Endoplasmic reticulum</keyword>
<evidence type="ECO:0000256" key="4">
    <source>
        <dbReference type="ARBA" id="ARBA00022729"/>
    </source>
</evidence>
<comment type="similarity">
    <text evidence="7">Belongs to the PGAP3 family.</text>
</comment>
<feature type="transmembrane region" description="Helical" evidence="7">
    <location>
        <begin position="183"/>
        <end position="203"/>
    </location>
</feature>
<keyword evidence="6 7" id="KW-0472">Membrane</keyword>
<dbReference type="Pfam" id="PF04080">
    <property type="entry name" value="Per1"/>
    <property type="match status" value="1"/>
</dbReference>
<feature type="transmembrane region" description="Helical" evidence="7">
    <location>
        <begin position="215"/>
        <end position="235"/>
    </location>
</feature>
<dbReference type="PANTHER" id="PTHR13148:SF0">
    <property type="entry name" value="POST-GPI ATTACHMENT TO PROTEINS FACTOR 3"/>
    <property type="match status" value="1"/>
</dbReference>
<comment type="subcellular location">
    <subcellularLocation>
        <location evidence="1">Endomembrane system</location>
        <topology evidence="1">Multi-pass membrane protein</topology>
    </subcellularLocation>
    <subcellularLocation>
        <location evidence="7">Endoplasmic reticulum membrane</location>
        <topology evidence="7">Multi-pass membrane protein</topology>
    </subcellularLocation>
</comment>
<dbReference type="GO" id="GO:0005789">
    <property type="term" value="C:endoplasmic reticulum membrane"/>
    <property type="evidence" value="ECO:0007669"/>
    <property type="project" value="UniProtKB-SubCell"/>
</dbReference>
<feature type="transmembrane region" description="Helical" evidence="7">
    <location>
        <begin position="241"/>
        <end position="262"/>
    </location>
</feature>
<feature type="transmembrane region" description="Helical" evidence="7">
    <location>
        <begin position="306"/>
        <end position="325"/>
    </location>
</feature>
<keyword evidence="3 7" id="KW-0812">Transmembrane</keyword>
<sequence length="340" mass="39353">MVSLPRGRRGHFALLPLFFLAFFLLVRSAEASAGDQLPAFKECVQVCNHENCGPDAEHQTPIPLHRRLLFWTCPAECDYTCQHIITAARQSQTPPPHPAVVQFHGKWPFHRFLGMQEPFSVLFSLGNLAVHYYGLHHKVLRHMPASYTMRPFYVFLARLGMATWFFSAVFHTRDLPVTEQLDYFAAGASVFYGMYYAAVRIWRWDRPTTSAARRALRVWTGLCALLYACHVAYLKLWRWDYTYNTLACVVCGVVQHLLWSWFSWTRYAQTKKAWATWPWLVVVWVMIAMSLELFDFAPLWGSVDAHSLWHLGTIAPAVLWYNFLVKDAQDDMARSARLKA</sequence>
<feature type="chain" id="PRO_5042666088" description="Post-GPI attachment to proteins factor 3" evidence="7">
    <location>
        <begin position="32"/>
        <end position="340"/>
    </location>
</feature>
<evidence type="ECO:0000313" key="8">
    <source>
        <dbReference type="EMBL" id="KAK4151674.1"/>
    </source>
</evidence>
<reference evidence="8" key="1">
    <citation type="journal article" date="2023" name="Mol. Phylogenet. Evol.">
        <title>Genome-scale phylogeny and comparative genomics of the fungal order Sordariales.</title>
        <authorList>
            <person name="Hensen N."/>
            <person name="Bonometti L."/>
            <person name="Westerberg I."/>
            <person name="Brannstrom I.O."/>
            <person name="Guillou S."/>
            <person name="Cros-Aarteil S."/>
            <person name="Calhoun S."/>
            <person name="Haridas S."/>
            <person name="Kuo A."/>
            <person name="Mondo S."/>
            <person name="Pangilinan J."/>
            <person name="Riley R."/>
            <person name="LaButti K."/>
            <person name="Andreopoulos B."/>
            <person name="Lipzen A."/>
            <person name="Chen C."/>
            <person name="Yan M."/>
            <person name="Daum C."/>
            <person name="Ng V."/>
            <person name="Clum A."/>
            <person name="Steindorff A."/>
            <person name="Ohm R.A."/>
            <person name="Martin F."/>
            <person name="Silar P."/>
            <person name="Natvig D.O."/>
            <person name="Lalanne C."/>
            <person name="Gautier V."/>
            <person name="Ament-Velasquez S.L."/>
            <person name="Kruys A."/>
            <person name="Hutchinson M.I."/>
            <person name="Powell A.J."/>
            <person name="Barry K."/>
            <person name="Miller A.N."/>
            <person name="Grigoriev I.V."/>
            <person name="Debuchy R."/>
            <person name="Gladieux P."/>
            <person name="Hiltunen Thoren M."/>
            <person name="Johannesson H."/>
        </authorList>
    </citation>
    <scope>NUCLEOTIDE SEQUENCE</scope>
    <source>
        <strain evidence="8">CBS 538.74</strain>
    </source>
</reference>
<keyword evidence="4 7" id="KW-0732">Signal</keyword>
<dbReference type="AlphaFoldDB" id="A0AAN6ZVJ1"/>
<dbReference type="PANTHER" id="PTHR13148">
    <property type="entry name" value="PER1-RELATED"/>
    <property type="match status" value="1"/>
</dbReference>
<comment type="function">
    <text evidence="7">Involved in the lipid remodeling steps of GPI-anchor maturation.</text>
</comment>
<feature type="signal peptide" evidence="7">
    <location>
        <begin position="1"/>
        <end position="31"/>
    </location>
</feature>
<gene>
    <name evidence="8" type="ORF">C8A00DRAFT_35673</name>
</gene>
<name>A0AAN6ZVJ1_9PEZI</name>
<evidence type="ECO:0000256" key="6">
    <source>
        <dbReference type="ARBA" id="ARBA00023136"/>
    </source>
</evidence>
<dbReference type="Proteomes" id="UP001302745">
    <property type="component" value="Unassembled WGS sequence"/>
</dbReference>
<dbReference type="InterPro" id="IPR007217">
    <property type="entry name" value="Per1-like"/>
</dbReference>
<feature type="transmembrane region" description="Helical" evidence="7">
    <location>
        <begin position="274"/>
        <end position="294"/>
    </location>
</feature>
<keyword evidence="9" id="KW-1185">Reference proteome</keyword>
<comment type="caution">
    <text evidence="8">The sequence shown here is derived from an EMBL/GenBank/DDBJ whole genome shotgun (WGS) entry which is preliminary data.</text>
</comment>
<proteinExistence type="inferred from homology"/>
<dbReference type="GO" id="GO:0016788">
    <property type="term" value="F:hydrolase activity, acting on ester bonds"/>
    <property type="evidence" value="ECO:0007669"/>
    <property type="project" value="TreeGrafter"/>
</dbReference>
<evidence type="ECO:0000256" key="2">
    <source>
        <dbReference type="ARBA" id="ARBA00022502"/>
    </source>
</evidence>